<name>A0A9D1DZJ7_9FIRM</name>
<dbReference type="Proteomes" id="UP000824241">
    <property type="component" value="Unassembled WGS sequence"/>
</dbReference>
<reference evidence="2" key="2">
    <citation type="journal article" date="2021" name="PeerJ">
        <title>Extensive microbial diversity within the chicken gut microbiome revealed by metagenomics and culture.</title>
        <authorList>
            <person name="Gilroy R."/>
            <person name="Ravi A."/>
            <person name="Getino M."/>
            <person name="Pursley I."/>
            <person name="Horton D.L."/>
            <person name="Alikhan N.F."/>
            <person name="Baker D."/>
            <person name="Gharbi K."/>
            <person name="Hall N."/>
            <person name="Watson M."/>
            <person name="Adriaenssens E.M."/>
            <person name="Foster-Nyarko E."/>
            <person name="Jarju S."/>
            <person name="Secka A."/>
            <person name="Antonio M."/>
            <person name="Oren A."/>
            <person name="Chaudhuri R.R."/>
            <person name="La Ragione R."/>
            <person name="Hildebrand F."/>
            <person name="Pallen M.J."/>
        </authorList>
    </citation>
    <scope>NUCLEOTIDE SEQUENCE</scope>
    <source>
        <strain evidence="2">CHK189-12415</strain>
    </source>
</reference>
<sequence>MPRIIPIRDLKDTAKISEMVHESDEPIFVTKNGYGEMAIMSMKAYEEKMFMLDLYEKVAAAEKEFQEGKGRDAFESIKQIKEKHGMSTEE</sequence>
<gene>
    <name evidence="2" type="ORF">IAB37_09230</name>
</gene>
<comment type="similarity">
    <text evidence="1">Belongs to the phD/YefM antitoxin family.</text>
</comment>
<evidence type="ECO:0000313" key="2">
    <source>
        <dbReference type="EMBL" id="HIR61741.1"/>
    </source>
</evidence>
<dbReference type="InterPro" id="IPR036165">
    <property type="entry name" value="YefM-like_sf"/>
</dbReference>
<dbReference type="SUPFAM" id="SSF143120">
    <property type="entry name" value="YefM-like"/>
    <property type="match status" value="1"/>
</dbReference>
<evidence type="ECO:0000256" key="1">
    <source>
        <dbReference type="ARBA" id="ARBA00009981"/>
    </source>
</evidence>
<organism evidence="2 3">
    <name type="scientific">Candidatus Faecivivens stercoravium</name>
    <dbReference type="NCBI Taxonomy" id="2840803"/>
    <lineage>
        <taxon>Bacteria</taxon>
        <taxon>Bacillati</taxon>
        <taxon>Bacillota</taxon>
        <taxon>Clostridia</taxon>
        <taxon>Eubacteriales</taxon>
        <taxon>Oscillospiraceae</taxon>
        <taxon>Oscillospiraceae incertae sedis</taxon>
        <taxon>Candidatus Faecivivens</taxon>
    </lineage>
</organism>
<protein>
    <submittedName>
        <fullName evidence="2">Type II toxin-antitoxin system Phd/YefM family antitoxin</fullName>
    </submittedName>
</protein>
<proteinExistence type="inferred from homology"/>
<dbReference type="EMBL" id="DVHA01000300">
    <property type="protein sequence ID" value="HIR61741.1"/>
    <property type="molecule type" value="Genomic_DNA"/>
</dbReference>
<evidence type="ECO:0000313" key="3">
    <source>
        <dbReference type="Proteomes" id="UP000824241"/>
    </source>
</evidence>
<comment type="caution">
    <text evidence="2">The sequence shown here is derived from an EMBL/GenBank/DDBJ whole genome shotgun (WGS) entry which is preliminary data.</text>
</comment>
<reference evidence="2" key="1">
    <citation type="submission" date="2020-10" db="EMBL/GenBank/DDBJ databases">
        <authorList>
            <person name="Gilroy R."/>
        </authorList>
    </citation>
    <scope>NUCLEOTIDE SEQUENCE</scope>
    <source>
        <strain evidence="2">CHK189-12415</strain>
    </source>
</reference>
<dbReference type="AlphaFoldDB" id="A0A9D1DZJ7"/>
<accession>A0A9D1DZJ7</accession>